<dbReference type="Proteomes" id="UP000037043">
    <property type="component" value="Unassembled WGS sequence"/>
</dbReference>
<dbReference type="AlphaFoldDB" id="A0A0L6Z8H0"/>
<keyword evidence="2" id="KW-1185">Reference proteome</keyword>
<sequence>MRRIYKLMGTALLSMAALIAFVGPASISGIAVEEMPKSMKNKR</sequence>
<dbReference type="STRING" id="36844.SAMN04488501_106131"/>
<comment type="caution">
    <text evidence="1">The sequence shown here is derived from an EMBL/GenBank/DDBJ whole genome shotgun (WGS) entry which is preliminary data.</text>
</comment>
<dbReference type="PATRIC" id="fig|1121318.3.peg.2386"/>
<reference evidence="2" key="1">
    <citation type="submission" date="2015-08" db="EMBL/GenBank/DDBJ databases">
        <title>Genome sequence of the strict anaerobe Clostridium homopropionicum LuHBu1 (DSM 5847T).</title>
        <authorList>
            <person name="Poehlein A."/>
            <person name="Beck M."/>
            <person name="Schiel-Bengelsdorf B."/>
            <person name="Bengelsdorf F.R."/>
            <person name="Daniel R."/>
            <person name="Duerre P."/>
        </authorList>
    </citation>
    <scope>NUCLEOTIDE SEQUENCE [LARGE SCALE GENOMIC DNA]</scope>
    <source>
        <strain evidence="2">DSM 5847</strain>
    </source>
</reference>
<organism evidence="1 2">
    <name type="scientific">Clostridium homopropionicum DSM 5847</name>
    <dbReference type="NCBI Taxonomy" id="1121318"/>
    <lineage>
        <taxon>Bacteria</taxon>
        <taxon>Bacillati</taxon>
        <taxon>Bacillota</taxon>
        <taxon>Clostridia</taxon>
        <taxon>Eubacteriales</taxon>
        <taxon>Clostridiaceae</taxon>
        <taxon>Clostridium</taxon>
    </lineage>
</organism>
<accession>A0A0L6Z8H0</accession>
<evidence type="ECO:0000313" key="1">
    <source>
        <dbReference type="EMBL" id="KOA19266.1"/>
    </source>
</evidence>
<proteinExistence type="predicted"/>
<protein>
    <submittedName>
        <fullName evidence="1">Uncharacterized protein</fullName>
    </submittedName>
</protein>
<dbReference type="EMBL" id="LHUR01000027">
    <property type="protein sequence ID" value="KOA19266.1"/>
    <property type="molecule type" value="Genomic_DNA"/>
</dbReference>
<evidence type="ECO:0000313" key="2">
    <source>
        <dbReference type="Proteomes" id="UP000037043"/>
    </source>
</evidence>
<gene>
    <name evidence="1" type="ORF">CLHOM_23720</name>
</gene>
<name>A0A0L6Z8H0_9CLOT</name>
<dbReference type="RefSeq" id="WP_278321735.1">
    <property type="nucleotide sequence ID" value="NZ_LHUR01000027.1"/>
</dbReference>